<evidence type="ECO:0008006" key="18">
    <source>
        <dbReference type="Google" id="ProtNLM"/>
    </source>
</evidence>
<feature type="transmembrane region" description="Helical" evidence="15">
    <location>
        <begin position="404"/>
        <end position="426"/>
    </location>
</feature>
<evidence type="ECO:0000256" key="2">
    <source>
        <dbReference type="ARBA" id="ARBA00004531"/>
    </source>
</evidence>
<feature type="transmembrane region" description="Helical" evidence="15">
    <location>
        <begin position="517"/>
        <end position="543"/>
    </location>
</feature>
<comment type="subcellular location">
    <subcellularLocation>
        <location evidence="1">Host cell membrane</location>
        <topology evidence="1">Single-pass type I membrane protein</topology>
    </subcellularLocation>
    <subcellularLocation>
        <location evidence="2">Host endomembrane system</location>
        <topology evidence="2">Peripheral membrane protein</topology>
    </subcellularLocation>
    <subcellularLocation>
        <location evidence="3">Virion membrane</location>
        <topology evidence="3">Single-pass type I membrane protein</topology>
    </subcellularLocation>
</comment>
<proteinExistence type="predicted"/>
<keyword evidence="6 15" id="KW-0812">Transmembrane</keyword>
<name>A0AA40HPM4_CNENI</name>
<keyword evidence="17" id="KW-1185">Reference proteome</keyword>
<comment type="caution">
    <text evidence="16">The sequence shown here is derived from an EMBL/GenBank/DDBJ whole genome shotgun (WGS) entry which is preliminary data.</text>
</comment>
<evidence type="ECO:0000256" key="14">
    <source>
        <dbReference type="SAM" id="Coils"/>
    </source>
</evidence>
<accession>A0AA40HPM4</accession>
<evidence type="ECO:0000256" key="15">
    <source>
        <dbReference type="SAM" id="Phobius"/>
    </source>
</evidence>
<gene>
    <name evidence="16" type="ORF">QTO34_005624</name>
</gene>
<keyword evidence="12" id="KW-0325">Glycoprotein</keyword>
<keyword evidence="14" id="KW-0175">Coiled coil</keyword>
<evidence type="ECO:0000256" key="7">
    <source>
        <dbReference type="ARBA" id="ARBA00022870"/>
    </source>
</evidence>
<evidence type="ECO:0000256" key="6">
    <source>
        <dbReference type="ARBA" id="ARBA00022692"/>
    </source>
</evidence>
<feature type="non-terminal residue" evidence="16">
    <location>
        <position position="551"/>
    </location>
</feature>
<evidence type="ECO:0000256" key="4">
    <source>
        <dbReference type="ARBA" id="ARBA00022511"/>
    </source>
</evidence>
<dbReference type="AlphaFoldDB" id="A0AA40HPM4"/>
<evidence type="ECO:0000256" key="5">
    <source>
        <dbReference type="ARBA" id="ARBA00022581"/>
    </source>
</evidence>
<keyword evidence="9 15" id="KW-0472">Membrane</keyword>
<dbReference type="Pfam" id="PF00429">
    <property type="entry name" value="TLV_coat"/>
    <property type="match status" value="1"/>
</dbReference>
<evidence type="ECO:0000256" key="10">
    <source>
        <dbReference type="ARBA" id="ARBA00023139"/>
    </source>
</evidence>
<keyword evidence="13" id="KW-0449">Lipoprotein</keyword>
<protein>
    <recommendedName>
        <fullName evidence="18">Envelope glycoprotein</fullName>
    </recommendedName>
</protein>
<dbReference type="SUPFAM" id="SSF49830">
    <property type="entry name" value="ENV polyprotein, receptor-binding domain"/>
    <property type="match status" value="1"/>
</dbReference>
<dbReference type="Gene3D" id="3.90.310.10">
    <property type="entry name" value="ENV polyprotein, receptor-binding domain"/>
    <property type="match status" value="1"/>
</dbReference>
<evidence type="ECO:0000313" key="17">
    <source>
        <dbReference type="Proteomes" id="UP001177744"/>
    </source>
</evidence>
<dbReference type="PANTHER" id="PTHR10424:SF81">
    <property type="entry name" value="ERVV2 PROTEIN"/>
    <property type="match status" value="1"/>
</dbReference>
<evidence type="ECO:0000256" key="11">
    <source>
        <dbReference type="ARBA" id="ARBA00023157"/>
    </source>
</evidence>
<keyword evidence="11" id="KW-1015">Disulfide bond</keyword>
<evidence type="ECO:0000256" key="13">
    <source>
        <dbReference type="ARBA" id="ARBA00023288"/>
    </source>
</evidence>
<keyword evidence="4" id="KW-1032">Host cell membrane</keyword>
<dbReference type="Proteomes" id="UP001177744">
    <property type="component" value="Unassembled WGS sequence"/>
</dbReference>
<evidence type="ECO:0000256" key="3">
    <source>
        <dbReference type="ARBA" id="ARBA00004563"/>
    </source>
</evidence>
<keyword evidence="8 15" id="KW-1133">Transmembrane helix</keyword>
<dbReference type="SUPFAM" id="SSF58069">
    <property type="entry name" value="Virus ectodomain"/>
    <property type="match status" value="1"/>
</dbReference>
<sequence>MGTDPDCGWDCYRSYHTPGPPSIETDLCRLFGETWRKPPESNTHYISLEAHGACHIGTSYGCGTLILERGLWRTQHYVCPAEGSPECGTDGDYYCARWGCETMALWTNRDPAIQFKRIVRPGAPSNNCMIGDCNPVVITPQNWWKKYWDAGKTWGLRLYVAGRDPGVLFTLQRTQKAQRKNPIGPLRPLDHGLPPIQPLRPCPTPPPPTQNNTELTPLTKVTVTLVPKTHTTKPGRRPILDTLDAVFNFLNQTSPNATRDCWLCLNPEPPYYVGIGANATVGSDSSDIRNVSITNPPQGGQGSCVMSSEFDLSKSPYGESCSSVLRFGQDNEEETDWYLVAPEGTWLACTTGITPCVSPLTLMHPRKPSLCILAHILPQVYYYSGEGGCEHLGLAPGRVLRAPVIVPLLVGLGIAGSAAVGTAALVTGDKNFKELSSQVDLDLSTLEENVNRLEDSLSSLAEVVLQNRRGETCCFYTNHSGVIRESLSQLRKRLQDREERQRSEGNWYENLFSWSPWLTTLLTSLAGPLILLLIAATFGPCLINSLTNYVQ</sequence>
<evidence type="ECO:0000256" key="9">
    <source>
        <dbReference type="ARBA" id="ARBA00023136"/>
    </source>
</evidence>
<keyword evidence="5" id="KW-0945">Host-virus interaction</keyword>
<evidence type="ECO:0000256" key="8">
    <source>
        <dbReference type="ARBA" id="ARBA00022989"/>
    </source>
</evidence>
<dbReference type="InterPro" id="IPR018154">
    <property type="entry name" value="TLV/ENV_coat_polyprotein"/>
</dbReference>
<dbReference type="PANTHER" id="PTHR10424">
    <property type="entry name" value="VIRAL ENVELOPE PROTEIN"/>
    <property type="match status" value="1"/>
</dbReference>
<feature type="coiled-coil region" evidence="14">
    <location>
        <begin position="443"/>
        <end position="504"/>
    </location>
</feature>
<evidence type="ECO:0000256" key="1">
    <source>
        <dbReference type="ARBA" id="ARBA00004402"/>
    </source>
</evidence>
<dbReference type="Gene3D" id="1.10.287.210">
    <property type="match status" value="1"/>
</dbReference>
<organism evidence="16 17">
    <name type="scientific">Cnephaeus nilssonii</name>
    <name type="common">Northern bat</name>
    <name type="synonym">Eptesicus nilssonii</name>
    <dbReference type="NCBI Taxonomy" id="3371016"/>
    <lineage>
        <taxon>Eukaryota</taxon>
        <taxon>Metazoa</taxon>
        <taxon>Chordata</taxon>
        <taxon>Craniata</taxon>
        <taxon>Vertebrata</taxon>
        <taxon>Euteleostomi</taxon>
        <taxon>Mammalia</taxon>
        <taxon>Eutheria</taxon>
        <taxon>Laurasiatheria</taxon>
        <taxon>Chiroptera</taxon>
        <taxon>Yangochiroptera</taxon>
        <taxon>Vespertilionidae</taxon>
        <taxon>Cnephaeus</taxon>
    </lineage>
</organism>
<keyword evidence="10" id="KW-0564">Palmitate</keyword>
<evidence type="ECO:0000313" key="16">
    <source>
        <dbReference type="EMBL" id="KAK1334617.1"/>
    </source>
</evidence>
<dbReference type="InterPro" id="IPR008981">
    <property type="entry name" value="FMuLV_rcpt-bd"/>
</dbReference>
<reference evidence="16" key="1">
    <citation type="submission" date="2023-06" db="EMBL/GenBank/DDBJ databases">
        <title>Reference genome for the Northern bat (Eptesicus nilssonii), a most northern bat species.</title>
        <authorList>
            <person name="Laine V.N."/>
            <person name="Pulliainen A.T."/>
            <person name="Lilley T.M."/>
        </authorList>
    </citation>
    <scope>NUCLEOTIDE SEQUENCE</scope>
    <source>
        <strain evidence="16">BLF_Eptnil</strain>
        <tissue evidence="16">Kidney</tissue>
    </source>
</reference>
<keyword evidence="7" id="KW-1043">Host membrane</keyword>
<dbReference type="EMBL" id="JAULJE010000015">
    <property type="protein sequence ID" value="KAK1334617.1"/>
    <property type="molecule type" value="Genomic_DNA"/>
</dbReference>
<evidence type="ECO:0000256" key="12">
    <source>
        <dbReference type="ARBA" id="ARBA00023180"/>
    </source>
</evidence>